<organism evidence="2 3">
    <name type="scientific">Kitasatospora purpeofusca</name>
    <dbReference type="NCBI Taxonomy" id="67352"/>
    <lineage>
        <taxon>Bacteria</taxon>
        <taxon>Bacillati</taxon>
        <taxon>Actinomycetota</taxon>
        <taxon>Actinomycetes</taxon>
        <taxon>Kitasatosporales</taxon>
        <taxon>Streptomycetaceae</taxon>
        <taxon>Kitasatospora</taxon>
    </lineage>
</organism>
<evidence type="ECO:0000313" key="2">
    <source>
        <dbReference type="EMBL" id="WUQ86125.1"/>
    </source>
</evidence>
<dbReference type="RefSeq" id="WP_328956775.1">
    <property type="nucleotide sequence ID" value="NZ_CP108110.1"/>
</dbReference>
<feature type="compositionally biased region" description="Low complexity" evidence="1">
    <location>
        <begin position="21"/>
        <end position="42"/>
    </location>
</feature>
<proteinExistence type="predicted"/>
<evidence type="ECO:0000256" key="1">
    <source>
        <dbReference type="SAM" id="MobiDB-lite"/>
    </source>
</evidence>
<evidence type="ECO:0000313" key="3">
    <source>
        <dbReference type="Proteomes" id="UP001432222"/>
    </source>
</evidence>
<protein>
    <submittedName>
        <fullName evidence="2">Uncharacterized protein</fullName>
    </submittedName>
</protein>
<feature type="compositionally biased region" description="Low complexity" evidence="1">
    <location>
        <begin position="68"/>
        <end position="81"/>
    </location>
</feature>
<feature type="compositionally biased region" description="Low complexity" evidence="1">
    <location>
        <begin position="142"/>
        <end position="159"/>
    </location>
</feature>
<feature type="region of interest" description="Disordered" evidence="1">
    <location>
        <begin position="1"/>
        <end position="201"/>
    </location>
</feature>
<accession>A0ABZ1U4L3</accession>
<dbReference type="EMBL" id="CP108110">
    <property type="protein sequence ID" value="WUQ86125.1"/>
    <property type="molecule type" value="Genomic_DNA"/>
</dbReference>
<sequence>MTTLDRTAADRTPSAPPVPPALDAAAPVDGATRCSITAAGTDGRTGGTAGVLPGGSVPRPRGGDADGGSEASDAALTVEESGAGEGSLGLRQPPAVQEPTVPVLRAAPEELRTAVSRRPSPSRRLRLLHPQTAAVPVRPDSARTGPAPAGGAPVVPGPRTADDRDATRPRAAAEPPLGVLIGGTPHLPDAGGRPGWPGRPEERPAVRAAAELLRLGRGTCLVVLPVWRPAIAVSVPTEQLLGATGLAYEQLAEARLSVVINPGALHDRELELRDWQVGPPGRPGRRGRRRPLQAFGADGTAAQERTGPPFGM</sequence>
<keyword evidence="3" id="KW-1185">Reference proteome</keyword>
<gene>
    <name evidence="2" type="ORF">OHA16_26090</name>
</gene>
<name>A0ABZ1U4L3_9ACTN</name>
<feature type="compositionally biased region" description="Gly residues" evidence="1">
    <location>
        <begin position="43"/>
        <end position="53"/>
    </location>
</feature>
<reference evidence="2" key="1">
    <citation type="submission" date="2022-10" db="EMBL/GenBank/DDBJ databases">
        <title>The complete genomes of actinobacterial strains from the NBC collection.</title>
        <authorList>
            <person name="Joergensen T.S."/>
            <person name="Alvarez Arevalo M."/>
            <person name="Sterndorff E.B."/>
            <person name="Faurdal D."/>
            <person name="Vuksanovic O."/>
            <person name="Mourched A.-S."/>
            <person name="Charusanti P."/>
            <person name="Shaw S."/>
            <person name="Blin K."/>
            <person name="Weber T."/>
        </authorList>
    </citation>
    <scope>NUCLEOTIDE SEQUENCE</scope>
    <source>
        <strain evidence="2">NBC_00222</strain>
    </source>
</reference>
<dbReference type="Proteomes" id="UP001432222">
    <property type="component" value="Chromosome"/>
</dbReference>
<feature type="region of interest" description="Disordered" evidence="1">
    <location>
        <begin position="276"/>
        <end position="312"/>
    </location>
</feature>